<evidence type="ECO:0000313" key="3">
    <source>
        <dbReference type="Proteomes" id="UP000701698"/>
    </source>
</evidence>
<keyword evidence="2" id="KW-0808">Transferase</keyword>
<dbReference type="InterPro" id="IPR001296">
    <property type="entry name" value="Glyco_trans_1"/>
</dbReference>
<gene>
    <name evidence="2" type="ORF">KC571_03745</name>
</gene>
<dbReference type="Proteomes" id="UP000701698">
    <property type="component" value="Unassembled WGS sequence"/>
</dbReference>
<sequence>MKIALVHDDFIQWGGAERVVEAMAEIWPEAPIFTLAYDESVLPKTFPKDRLIPSKAQSKFYVEHVYPKLFFLDPIFFEGFNFNEFDVLISSSTRFAKSIVTQPQTIHFAYINTPPRFLWPVSLGFGPSEYVKGFIKKTFFLFRPLSRVMIPPIISLLRLHDFAAAQRIDYLIGNSQNVARRIEKFYRRAADHIYPFVELDRFEKCTKPTDHEPYYLIVSRLGEHKRVDLAIKAFNRLGWNLKIIGSGPERERLEAISGETIEFLGFVSDDDVVSYLQNCEGFIYPQEEDFGITALEAQAAGKPVIAFRAGGATETVIENKTGVFFDEQTEESLTAALKKSSTISFDPNEIMAHAQSFSREIFKANLKKYVEQKVNGSQYNE</sequence>
<name>A0A955RPK2_UNCKA</name>
<dbReference type="EMBL" id="JAGQKX010000109">
    <property type="protein sequence ID" value="MCA9390491.1"/>
    <property type="molecule type" value="Genomic_DNA"/>
</dbReference>
<evidence type="ECO:0000313" key="2">
    <source>
        <dbReference type="EMBL" id="MCA9390491.1"/>
    </source>
</evidence>
<protein>
    <submittedName>
        <fullName evidence="2">Glycosyltransferase</fullName>
        <ecNumber evidence="2">2.4.-.-</ecNumber>
    </submittedName>
</protein>
<keyword evidence="2" id="KW-0328">Glycosyltransferase</keyword>
<dbReference type="InterPro" id="IPR050194">
    <property type="entry name" value="Glycosyltransferase_grp1"/>
</dbReference>
<dbReference type="EC" id="2.4.-.-" evidence="2"/>
<accession>A0A955RPK2</accession>
<proteinExistence type="predicted"/>
<comment type="caution">
    <text evidence="2">The sequence shown here is derived from an EMBL/GenBank/DDBJ whole genome shotgun (WGS) entry which is preliminary data.</text>
</comment>
<evidence type="ECO:0000259" key="1">
    <source>
        <dbReference type="Pfam" id="PF00534"/>
    </source>
</evidence>
<dbReference type="AlphaFoldDB" id="A0A955RPK2"/>
<dbReference type="PANTHER" id="PTHR45947:SF3">
    <property type="entry name" value="SULFOQUINOVOSYL TRANSFERASE SQD2"/>
    <property type="match status" value="1"/>
</dbReference>
<reference evidence="2" key="1">
    <citation type="submission" date="2020-04" db="EMBL/GenBank/DDBJ databases">
        <authorList>
            <person name="Zhang T."/>
        </authorList>
    </citation>
    <scope>NUCLEOTIDE SEQUENCE</scope>
    <source>
        <strain evidence="2">HKST-UBA01</strain>
    </source>
</reference>
<reference evidence="2" key="2">
    <citation type="journal article" date="2021" name="Microbiome">
        <title>Successional dynamics and alternative stable states in a saline activated sludge microbial community over 9 years.</title>
        <authorList>
            <person name="Wang Y."/>
            <person name="Ye J."/>
            <person name="Ju F."/>
            <person name="Liu L."/>
            <person name="Boyd J.A."/>
            <person name="Deng Y."/>
            <person name="Parks D.H."/>
            <person name="Jiang X."/>
            <person name="Yin X."/>
            <person name="Woodcroft B.J."/>
            <person name="Tyson G.W."/>
            <person name="Hugenholtz P."/>
            <person name="Polz M.F."/>
            <person name="Zhang T."/>
        </authorList>
    </citation>
    <scope>NUCLEOTIDE SEQUENCE</scope>
    <source>
        <strain evidence="2">HKST-UBA01</strain>
    </source>
</reference>
<dbReference type="Gene3D" id="3.40.50.2000">
    <property type="entry name" value="Glycogen Phosphorylase B"/>
    <property type="match status" value="2"/>
</dbReference>
<feature type="domain" description="Glycosyl transferase family 1" evidence="1">
    <location>
        <begin position="210"/>
        <end position="339"/>
    </location>
</feature>
<dbReference type="SUPFAM" id="SSF53756">
    <property type="entry name" value="UDP-Glycosyltransferase/glycogen phosphorylase"/>
    <property type="match status" value="1"/>
</dbReference>
<dbReference type="PANTHER" id="PTHR45947">
    <property type="entry name" value="SULFOQUINOVOSYL TRANSFERASE SQD2"/>
    <property type="match status" value="1"/>
</dbReference>
<dbReference type="Pfam" id="PF00534">
    <property type="entry name" value="Glycos_transf_1"/>
    <property type="match status" value="1"/>
</dbReference>
<dbReference type="GO" id="GO:0016757">
    <property type="term" value="F:glycosyltransferase activity"/>
    <property type="evidence" value="ECO:0007669"/>
    <property type="project" value="UniProtKB-KW"/>
</dbReference>
<organism evidence="2 3">
    <name type="scientific">candidate division WWE3 bacterium</name>
    <dbReference type="NCBI Taxonomy" id="2053526"/>
    <lineage>
        <taxon>Bacteria</taxon>
        <taxon>Katanobacteria</taxon>
    </lineage>
</organism>